<dbReference type="SMART" id="SM00642">
    <property type="entry name" value="Aamy"/>
    <property type="match status" value="1"/>
</dbReference>
<feature type="binding site" evidence="6">
    <location>
        <position position="246"/>
    </location>
    <ligand>
        <name>alpha-maltose 1-phosphate</name>
        <dbReference type="ChEBI" id="CHEBI:63576"/>
    </ligand>
</feature>
<sequence>MNVSPVVECGRFPAKAIPGEDLVVGATVFREGHDLVGASVALYAPDGSLAARTRLKPKGIGLDRWEGLMRPTGEGDWTFAVEGWADVYGTWHHNAEVKIAAGVDVELMLAEGAVIFEAAAAERTPEEARVLAQAAAALADTTLPVDQRFAAAAAPAVTEVLERNPIRDLVTSSPRFPIKVERERAGRGSWYEFFPRSEGAVLDPATREWTSGTFRSAARSLDRVAAMGFDVIYLPPVHPIGTTHRKGPNNTLVAGAQDPGSPWAIGAPEGGHDAIHPDLGTFEDFDHFVARARELGLEVALDLALQASPDHPWVTEHPEWFTTRVDGTIAYAENPPKKYQDIYPLNFDNDYEGLSREILRIVLMWISHGVKIFRVDNPHTKPLRFWEWLIGTVNEQHPDVVFLAEAFTRPPMMHALGMAGFQQSYTYFTWRNTRGELEEYFNEVSHESSAFFRPNFFVNTPDILTEFLQYGGPPAFKIRAVLAATASPLWGVYAGYELYEHVARPGAEEYIDNEKFEYKQRDFALAEAEGRSLAPYLTRLNEIRRLHPALGDLQNLTVQSTTDEATVAYSKHKQTRPGDPTSKDTLIIVVNTDPHSARECTVTLDLDSLHLDPEDFNEDGTFWVDDLISGNSWRWGQYNYVRLDAHYEPAHILSVRRSS</sequence>
<dbReference type="GO" id="GO:0016758">
    <property type="term" value="F:hexosyltransferase activity"/>
    <property type="evidence" value="ECO:0007669"/>
    <property type="project" value="UniProtKB-UniRule"/>
</dbReference>
<feature type="binding site" evidence="6">
    <location>
        <begin position="515"/>
        <end position="516"/>
    </location>
    <ligand>
        <name>alpha-maltose 1-phosphate</name>
        <dbReference type="ChEBI" id="CHEBI:63576"/>
    </ligand>
</feature>
<dbReference type="InterPro" id="IPR021828">
    <property type="entry name" value="GlgE_dom_N/S"/>
</dbReference>
<organism evidence="8">
    <name type="scientific">Arthrobacter saudimassiliensis</name>
    <dbReference type="NCBI Taxonomy" id="1461584"/>
    <lineage>
        <taxon>Bacteria</taxon>
        <taxon>Bacillati</taxon>
        <taxon>Actinomycetota</taxon>
        <taxon>Actinomycetes</taxon>
        <taxon>Micrococcales</taxon>
        <taxon>Micrococcaceae</taxon>
        <taxon>Arthrobacter</taxon>
    </lineage>
</organism>
<dbReference type="HAMAP" id="MF_02124">
    <property type="entry name" value="GlgE"/>
    <property type="match status" value="1"/>
</dbReference>
<name>A0A078MJW9_9MICC</name>
<dbReference type="GO" id="GO:0030979">
    <property type="term" value="P:alpha-glucan biosynthetic process"/>
    <property type="evidence" value="ECO:0007669"/>
    <property type="project" value="UniProtKB-UniRule"/>
</dbReference>
<feature type="active site" description="Proton donor" evidence="6">
    <location>
        <position position="405"/>
    </location>
</feature>
<evidence type="ECO:0000256" key="1">
    <source>
        <dbReference type="ARBA" id="ARBA00011738"/>
    </source>
</evidence>
<dbReference type="EC" id="2.4.99.16" evidence="6"/>
<feature type="binding site" evidence="6">
    <location>
        <position position="377"/>
    </location>
    <ligand>
        <name>alpha-maltose 1-phosphate</name>
        <dbReference type="ChEBI" id="CHEBI:63576"/>
    </ligand>
</feature>
<proteinExistence type="inferred from homology"/>
<evidence type="ECO:0000256" key="2">
    <source>
        <dbReference type="ARBA" id="ARBA00022676"/>
    </source>
</evidence>
<gene>
    <name evidence="8" type="primary">glgE1</name>
    <name evidence="6" type="synonym">glgE</name>
    <name evidence="8" type="ORF">BN1051_00004</name>
</gene>
<evidence type="ECO:0000256" key="5">
    <source>
        <dbReference type="ARBA" id="ARBA00048735"/>
    </source>
</evidence>
<comment type="catalytic activity">
    <reaction evidence="5 6">
        <text>alpha-maltose 1-phosphate + [(1-&gt;4)-alpha-D-glucosyl](n) = [(1-&gt;4)-alpha-D-glucosyl](n+2) + phosphate</text>
        <dbReference type="Rhea" id="RHEA:42692"/>
        <dbReference type="Rhea" id="RHEA-COMP:9584"/>
        <dbReference type="Rhea" id="RHEA-COMP:10183"/>
        <dbReference type="ChEBI" id="CHEBI:15444"/>
        <dbReference type="ChEBI" id="CHEBI:43474"/>
        <dbReference type="ChEBI" id="CHEBI:63576"/>
        <dbReference type="EC" id="2.4.99.16"/>
    </reaction>
</comment>
<dbReference type="CDD" id="cd11344">
    <property type="entry name" value="AmyAc_GlgE_like"/>
    <property type="match status" value="1"/>
</dbReference>
<dbReference type="InterPro" id="IPR026585">
    <property type="entry name" value="GlgE"/>
</dbReference>
<evidence type="ECO:0000256" key="6">
    <source>
        <dbReference type="HAMAP-Rule" id="MF_02124"/>
    </source>
</evidence>
<feature type="binding site" evidence="6">
    <location>
        <position position="341"/>
    </location>
    <ligand>
        <name>alpha-maltose 1-phosphate</name>
        <dbReference type="ChEBI" id="CHEBI:63576"/>
    </ligand>
</feature>
<protein>
    <recommendedName>
        <fullName evidence="6">Alpha-1,4-glucan:maltose-1-phosphate maltosyltransferase</fullName>
        <shortName evidence="6">GMPMT</shortName>
        <ecNumber evidence="6">2.4.99.16</ecNumber>
    </recommendedName>
    <alternativeName>
        <fullName evidence="6">(1-&gt;4)-alpha-D-glucan:maltose-1-phosphate alpha-D-maltosyltransferase</fullName>
    </alternativeName>
</protein>
<dbReference type="InterPro" id="IPR017853">
    <property type="entry name" value="GH"/>
</dbReference>
<dbReference type="PANTHER" id="PTHR47786:SF2">
    <property type="entry name" value="GLYCOSYL HYDROLASE FAMILY 13 CATALYTIC DOMAIN-CONTAINING PROTEIN"/>
    <property type="match status" value="1"/>
</dbReference>
<comment type="subunit">
    <text evidence="1 6">Homodimer.</text>
</comment>
<dbReference type="Pfam" id="PF11896">
    <property type="entry name" value="GlgE_dom_N_S"/>
    <property type="match status" value="1"/>
</dbReference>
<evidence type="ECO:0000256" key="3">
    <source>
        <dbReference type="ARBA" id="ARBA00022679"/>
    </source>
</evidence>
<feature type="binding site" evidence="6">
    <location>
        <position position="306"/>
    </location>
    <ligand>
        <name>alpha-maltose 1-phosphate</name>
        <dbReference type="ChEBI" id="CHEBI:63576"/>
    </ligand>
</feature>
<reference evidence="8" key="1">
    <citation type="submission" date="2014-07" db="EMBL/GenBank/DDBJ databases">
        <authorList>
            <person name="Urmite Genomes Urmite Genomes"/>
        </authorList>
    </citation>
    <scope>NUCLEOTIDE SEQUENCE</scope>
    <source>
        <strain evidence="8">11W110_air</strain>
    </source>
</reference>
<accession>A0A078MJW9</accession>
<dbReference type="SMR" id="A0A078MJW9"/>
<keyword evidence="3 6" id="KW-0808">Transferase</keyword>
<keyword evidence="4 6" id="KW-0119">Carbohydrate metabolism</keyword>
<dbReference type="InterPro" id="IPR049171">
    <property type="entry name" value="GLGE_C"/>
</dbReference>
<dbReference type="EMBL" id="LN483070">
    <property type="protein sequence ID" value="CEA06544.1"/>
    <property type="molecule type" value="Genomic_DNA"/>
</dbReference>
<dbReference type="Gene3D" id="1.20.58.80">
    <property type="entry name" value="Phosphotransferase system, lactose/cellobiose-type IIA subunit"/>
    <property type="match status" value="1"/>
</dbReference>
<comment type="function">
    <text evidence="6">Maltosyltransferase that uses maltose 1-phosphate (M1P) as the sugar donor to elongate linear or branched alpha-(1-&gt;4)-glucans. Is involved in a branched alpha-glucan biosynthetic pathway from trehalose, together with TreS, Mak and GlgB.</text>
</comment>
<dbReference type="Gene3D" id="2.60.40.1180">
    <property type="entry name" value="Golgi alpha-mannosidase II"/>
    <property type="match status" value="1"/>
</dbReference>
<dbReference type="GO" id="GO:0004553">
    <property type="term" value="F:hydrolase activity, hydrolyzing O-glycosyl compounds"/>
    <property type="evidence" value="ECO:0007669"/>
    <property type="project" value="InterPro"/>
</dbReference>
<dbReference type="InterPro" id="IPR013783">
    <property type="entry name" value="Ig-like_fold"/>
</dbReference>
<dbReference type="Gene3D" id="2.60.40.10">
    <property type="entry name" value="Immunoglobulins"/>
    <property type="match status" value="1"/>
</dbReference>
<dbReference type="Gene3D" id="3.20.20.80">
    <property type="entry name" value="Glycosidases"/>
    <property type="match status" value="1"/>
</dbReference>
<dbReference type="Pfam" id="PF21702">
    <property type="entry name" value="GLGE_C"/>
    <property type="match status" value="1"/>
</dbReference>
<dbReference type="PANTHER" id="PTHR47786">
    <property type="entry name" value="ALPHA-1,4-GLUCAN:MALTOSE-1-PHOSPHATE MALTOSYLTRANSFERASE"/>
    <property type="match status" value="1"/>
</dbReference>
<feature type="active site" description="Nucleophile" evidence="6">
    <location>
        <position position="376"/>
    </location>
</feature>
<dbReference type="InterPro" id="IPR013780">
    <property type="entry name" value="Glyco_hydro_b"/>
</dbReference>
<dbReference type="InterPro" id="IPR006047">
    <property type="entry name" value="GH13_cat_dom"/>
</dbReference>
<dbReference type="AlphaFoldDB" id="A0A078MJW9"/>
<evidence type="ECO:0000313" key="8">
    <source>
        <dbReference type="EMBL" id="CEA06544.1"/>
    </source>
</evidence>
<evidence type="ECO:0000259" key="7">
    <source>
        <dbReference type="SMART" id="SM00642"/>
    </source>
</evidence>
<feature type="site" description="Transition state stabilizer" evidence="6">
    <location>
        <position position="462"/>
    </location>
</feature>
<keyword evidence="2 6" id="KW-0328">Glycosyltransferase</keyword>
<comment type="similarity">
    <text evidence="6">Belongs to the glycosyl hydrolase 13 family. GlgE subfamily.</text>
</comment>
<feature type="domain" description="Glycosyl hydrolase family 13 catalytic" evidence="7">
    <location>
        <begin position="188"/>
        <end position="529"/>
    </location>
</feature>
<evidence type="ECO:0000256" key="4">
    <source>
        <dbReference type="ARBA" id="ARBA00023277"/>
    </source>
</evidence>
<dbReference type="PATRIC" id="fig|1461584.3.peg.3"/>
<dbReference type="SUPFAM" id="SSF51445">
    <property type="entry name" value="(Trans)glycosidases"/>
    <property type="match status" value="1"/>
</dbReference>